<name>A0A1C2HWL5_ACITH</name>
<dbReference type="RefSeq" id="WP_065974895.1">
    <property type="nucleotide sequence ID" value="NZ_LGYM01000038.1"/>
</dbReference>
<evidence type="ECO:0000256" key="2">
    <source>
        <dbReference type="ARBA" id="ARBA00022692"/>
    </source>
</evidence>
<feature type="transmembrane region" description="Helical" evidence="6">
    <location>
        <begin position="54"/>
        <end position="74"/>
    </location>
</feature>
<keyword evidence="4 6" id="KW-0472">Membrane</keyword>
<feature type="compositionally biased region" description="Basic and acidic residues" evidence="5">
    <location>
        <begin position="451"/>
        <end position="495"/>
    </location>
</feature>
<dbReference type="InterPro" id="IPR014150">
    <property type="entry name" value="Conjugal_tfr_TrbL"/>
</dbReference>
<dbReference type="Pfam" id="PF04610">
    <property type="entry name" value="TrbL"/>
    <property type="match status" value="1"/>
</dbReference>
<dbReference type="EMBL" id="LWRY01000277">
    <property type="protein sequence ID" value="OCX68124.1"/>
    <property type="molecule type" value="Genomic_DNA"/>
</dbReference>
<evidence type="ECO:0000256" key="1">
    <source>
        <dbReference type="ARBA" id="ARBA00004141"/>
    </source>
</evidence>
<evidence type="ECO:0000313" key="9">
    <source>
        <dbReference type="Proteomes" id="UP000095008"/>
    </source>
</evidence>
<gene>
    <name evidence="8" type="ORF">A6M23_18945</name>
</gene>
<dbReference type="GeneID" id="60696716"/>
<evidence type="ECO:0000256" key="5">
    <source>
        <dbReference type="SAM" id="MobiDB-lite"/>
    </source>
</evidence>
<evidence type="ECO:0000313" key="8">
    <source>
        <dbReference type="EMBL" id="OCX68124.1"/>
    </source>
</evidence>
<keyword evidence="2 6" id="KW-0812">Transmembrane</keyword>
<dbReference type="GO" id="GO:0016020">
    <property type="term" value="C:membrane"/>
    <property type="evidence" value="ECO:0007669"/>
    <property type="project" value="UniProtKB-SubCell"/>
</dbReference>
<feature type="transmembrane region" description="Helical" evidence="6">
    <location>
        <begin position="203"/>
        <end position="225"/>
    </location>
</feature>
<dbReference type="OrthoDB" id="8525003at2"/>
<feature type="transmembrane region" description="Helical" evidence="6">
    <location>
        <begin position="274"/>
        <end position="297"/>
    </location>
</feature>
<dbReference type="GO" id="GO:0030255">
    <property type="term" value="P:protein secretion by the type IV secretion system"/>
    <property type="evidence" value="ECO:0007669"/>
    <property type="project" value="InterPro"/>
</dbReference>
<dbReference type="Proteomes" id="UP000095008">
    <property type="component" value="Unassembled WGS sequence"/>
</dbReference>
<organism evidence="8 9">
    <name type="scientific">Acidithiobacillus thiooxidans</name>
    <name type="common">Thiobacillus thiooxidans</name>
    <dbReference type="NCBI Taxonomy" id="930"/>
    <lineage>
        <taxon>Bacteria</taxon>
        <taxon>Pseudomonadati</taxon>
        <taxon>Pseudomonadota</taxon>
        <taxon>Acidithiobacillia</taxon>
        <taxon>Acidithiobacillales</taxon>
        <taxon>Acidithiobacillaceae</taxon>
        <taxon>Acidithiobacillus</taxon>
    </lineage>
</organism>
<keyword evidence="3 6" id="KW-1133">Transmembrane helix</keyword>
<dbReference type="NCBIfam" id="TIGR02783">
    <property type="entry name" value="TrbL_P"/>
    <property type="match status" value="1"/>
</dbReference>
<feature type="signal peptide" evidence="7">
    <location>
        <begin position="1"/>
        <end position="30"/>
    </location>
</feature>
<feature type="region of interest" description="Disordered" evidence="5">
    <location>
        <begin position="394"/>
        <end position="509"/>
    </location>
</feature>
<protein>
    <recommendedName>
        <fullName evidence="10">P-type conjugative transfer protein TrbL</fullName>
    </recommendedName>
</protein>
<evidence type="ECO:0000256" key="6">
    <source>
        <dbReference type="SAM" id="Phobius"/>
    </source>
</evidence>
<feature type="compositionally biased region" description="Low complexity" evidence="5">
    <location>
        <begin position="404"/>
        <end position="415"/>
    </location>
</feature>
<evidence type="ECO:0000256" key="7">
    <source>
        <dbReference type="SAM" id="SignalP"/>
    </source>
</evidence>
<feature type="transmembrane region" description="Helical" evidence="6">
    <location>
        <begin position="231"/>
        <end position="253"/>
    </location>
</feature>
<feature type="transmembrane region" description="Helical" evidence="6">
    <location>
        <begin position="94"/>
        <end position="115"/>
    </location>
</feature>
<comment type="caution">
    <text evidence="8">The sequence shown here is derived from an EMBL/GenBank/DDBJ whole genome shotgun (WGS) entry which is preliminary data.</text>
</comment>
<sequence length="509" mass="52648">MRGRTGNQKIPAIALIVGVLLLFAALPADAATGATSGILSAFSQVVTGWYGKILIVSEEIFFTLFGIDFVYLVAQWMIGGKDVHEILTSFVKKLITIGFWYTLLLHSQQFLHWIYGGFEQTGVEAGGAVNVTASSLLGEMMKIWTELLQGPYDAKSHGFLYDISHVGSIMISGLLGDLLGLFTALVMLFIVVYMVIEFFTVQLEAMLVGSIGAILLGFSGSRWTVQHADGFIKYALSVGVRLLVLTLWMGFITKEIPQSIELLMKNSGLGLESGTHLAGLFELYGEILVFFLLVGWLTKKLPGIAASVLSGSSSLGGGELMGAAVGGAALAAGGAAVLATGGAALAAGGASGAMTASEAVAASGGVGGAGEMGAAAGNAAETAGGGAGGMGNGLADSGMADTGNASSNSPASPAPVTEAETESIRRQLARMKSSDRTASSTGPASGTETADAMRGEAQPKPEQKPLHERAMEWIDSREKDAHFVEQHVVPGEHETVSVSAEGNKLSHSE</sequence>
<proteinExistence type="predicted"/>
<reference evidence="8" key="1">
    <citation type="journal article" date="2016" name="Int. J. Mol. Sci.">
        <title>Comparative genomics of the extreme acidophile Acidithiobacillus thiooxidans reveals intraspecific divergence and niche adaptation.</title>
        <authorList>
            <person name="Zhang X."/>
            <person name="Feng X."/>
            <person name="Tao J."/>
            <person name="Ma L."/>
            <person name="Xiao Y."/>
            <person name="Liang Y."/>
            <person name="Liu X."/>
            <person name="Yin H."/>
        </authorList>
    </citation>
    <scope>NUCLEOTIDE SEQUENCE [LARGE SCALE GENOMIC DNA]</scope>
    <source>
        <strain evidence="8">DXS-W</strain>
    </source>
</reference>
<keyword evidence="9" id="KW-1185">Reference proteome</keyword>
<evidence type="ECO:0000256" key="4">
    <source>
        <dbReference type="ARBA" id="ARBA00023136"/>
    </source>
</evidence>
<evidence type="ECO:0000256" key="3">
    <source>
        <dbReference type="ARBA" id="ARBA00022989"/>
    </source>
</evidence>
<dbReference type="AlphaFoldDB" id="A0A1C2HWL5"/>
<keyword evidence="7" id="KW-0732">Signal</keyword>
<dbReference type="InterPro" id="IPR007688">
    <property type="entry name" value="Conjugal_tfr_TrbL/VirB6"/>
</dbReference>
<feature type="compositionally biased region" description="Polar residues" evidence="5">
    <location>
        <begin position="436"/>
        <end position="448"/>
    </location>
</feature>
<accession>A0A1C2HWL5</accession>
<evidence type="ECO:0008006" key="10">
    <source>
        <dbReference type="Google" id="ProtNLM"/>
    </source>
</evidence>
<feature type="transmembrane region" description="Helical" evidence="6">
    <location>
        <begin position="169"/>
        <end position="196"/>
    </location>
</feature>
<feature type="chain" id="PRO_5008663282" description="P-type conjugative transfer protein TrbL" evidence="7">
    <location>
        <begin position="31"/>
        <end position="509"/>
    </location>
</feature>
<comment type="subcellular location">
    <subcellularLocation>
        <location evidence="1">Membrane</location>
        <topology evidence="1">Multi-pass membrane protein</topology>
    </subcellularLocation>
</comment>